<dbReference type="EMBL" id="MRCE01000025">
    <property type="protein sequence ID" value="OKH33945.1"/>
    <property type="molecule type" value="Genomic_DNA"/>
</dbReference>
<proteinExistence type="predicted"/>
<organism evidence="2 3">
    <name type="scientific">[Phormidium ambiguum] IAM M-71</name>
    <dbReference type="NCBI Taxonomy" id="454136"/>
    <lineage>
        <taxon>Bacteria</taxon>
        <taxon>Bacillati</taxon>
        <taxon>Cyanobacteriota</taxon>
        <taxon>Cyanophyceae</taxon>
        <taxon>Oscillatoriophycideae</taxon>
        <taxon>Aerosakkonematales</taxon>
        <taxon>Aerosakkonemataceae</taxon>
        <taxon>Floridanema</taxon>
    </lineage>
</organism>
<evidence type="ECO:0000313" key="3">
    <source>
        <dbReference type="Proteomes" id="UP000185860"/>
    </source>
</evidence>
<gene>
    <name evidence="2" type="ORF">NIES2119_21890</name>
</gene>
<comment type="caution">
    <text evidence="2">The sequence shown here is derived from an EMBL/GenBank/DDBJ whole genome shotgun (WGS) entry which is preliminary data.</text>
</comment>
<evidence type="ECO:0000313" key="2">
    <source>
        <dbReference type="EMBL" id="OKH33945.1"/>
    </source>
</evidence>
<protein>
    <submittedName>
        <fullName evidence="2">Uncharacterized protein</fullName>
    </submittedName>
</protein>
<dbReference type="STRING" id="454136.NIES2119_21890"/>
<evidence type="ECO:0000256" key="1">
    <source>
        <dbReference type="SAM" id="SignalP"/>
    </source>
</evidence>
<keyword evidence="1" id="KW-0732">Signal</keyword>
<dbReference type="AlphaFoldDB" id="A0A1U7IBI1"/>
<feature type="chain" id="PRO_5011984630" evidence="1">
    <location>
        <begin position="27"/>
        <end position="135"/>
    </location>
</feature>
<dbReference type="RefSeq" id="WP_073595616.1">
    <property type="nucleotide sequence ID" value="NZ_MRCE01000025.1"/>
</dbReference>
<dbReference type="Proteomes" id="UP000185860">
    <property type="component" value="Unassembled WGS sequence"/>
</dbReference>
<feature type="signal peptide" evidence="1">
    <location>
        <begin position="1"/>
        <end position="26"/>
    </location>
</feature>
<name>A0A1U7IBI1_9CYAN</name>
<sequence>MLRQILSVLAISPLALNLVTTTPAQAQIQASKCNQQVFEGANFGTIHIFPQDPNVYTAPLRINQVNGSRWSGILNIHNNAEKVYGTIYGNQFTMRRPSGQTWSATCTPGGISGNLKKQESRGVGSFLLTPNAAQR</sequence>
<reference evidence="2 3" key="1">
    <citation type="submission" date="2016-11" db="EMBL/GenBank/DDBJ databases">
        <title>Draft Genome Sequences of Nine Cyanobacterial Strains from Diverse Habitats.</title>
        <authorList>
            <person name="Zhu T."/>
            <person name="Hou S."/>
            <person name="Lu X."/>
            <person name="Hess W.R."/>
        </authorList>
    </citation>
    <scope>NUCLEOTIDE SEQUENCE [LARGE SCALE GENOMIC DNA]</scope>
    <source>
        <strain evidence="2 3">IAM M-71</strain>
    </source>
</reference>
<accession>A0A1U7IBI1</accession>